<name>A0ABM1GL00_SOLPN</name>
<proteinExistence type="predicted"/>
<reference evidence="4" key="2">
    <citation type="submission" date="2025-08" db="UniProtKB">
        <authorList>
            <consortium name="RefSeq"/>
        </authorList>
    </citation>
    <scope>IDENTIFICATION</scope>
</reference>
<evidence type="ECO:0000313" key="4">
    <source>
        <dbReference type="RefSeq" id="XP_015072602.1"/>
    </source>
</evidence>
<keyword evidence="3" id="KW-1185">Reference proteome</keyword>
<feature type="region of interest" description="Disordered" evidence="1">
    <location>
        <begin position="95"/>
        <end position="178"/>
    </location>
</feature>
<organism evidence="3 4">
    <name type="scientific">Solanum pennellii</name>
    <name type="common">Tomato</name>
    <name type="synonym">Lycopersicon pennellii</name>
    <dbReference type="NCBI Taxonomy" id="28526"/>
    <lineage>
        <taxon>Eukaryota</taxon>
        <taxon>Viridiplantae</taxon>
        <taxon>Streptophyta</taxon>
        <taxon>Embryophyta</taxon>
        <taxon>Tracheophyta</taxon>
        <taxon>Spermatophyta</taxon>
        <taxon>Magnoliopsida</taxon>
        <taxon>eudicotyledons</taxon>
        <taxon>Gunneridae</taxon>
        <taxon>Pentapetalae</taxon>
        <taxon>asterids</taxon>
        <taxon>lamiids</taxon>
        <taxon>Solanales</taxon>
        <taxon>Solanaceae</taxon>
        <taxon>Solanoideae</taxon>
        <taxon>Solaneae</taxon>
        <taxon>Solanum</taxon>
        <taxon>Solanum subgen. Lycopersicon</taxon>
    </lineage>
</organism>
<evidence type="ECO:0000313" key="3">
    <source>
        <dbReference type="Proteomes" id="UP000694930"/>
    </source>
</evidence>
<dbReference type="Proteomes" id="UP000694930">
    <property type="component" value="Chromosome 4"/>
</dbReference>
<sequence length="178" mass="20434">MGATDIEKVELSSYQLKDVAQTWCKMWQNSRVLGGVPGTWELFKTTFLERFFPREIKEAKAEEFINLKQGLMTVREYSLKFVKLSRLMVHVHQVEDSRKRRGVRDIRRPRPQDQVGPSHGGHRNIFGVRDQPKFKKGQQSSGISNPQRNTTPRGGRPEPKRGNGGEMQRPKKTCAKCG</sequence>
<dbReference type="InterPro" id="IPR005162">
    <property type="entry name" value="Retrotrans_gag_dom"/>
</dbReference>
<accession>A0ABM1GL00</accession>
<feature type="compositionally biased region" description="Basic and acidic residues" evidence="1">
    <location>
        <begin position="95"/>
        <end position="111"/>
    </location>
</feature>
<dbReference type="Pfam" id="PF03732">
    <property type="entry name" value="Retrotrans_gag"/>
    <property type="match status" value="1"/>
</dbReference>
<dbReference type="RefSeq" id="XP_015072602.1">
    <property type="nucleotide sequence ID" value="XM_015217116.1"/>
</dbReference>
<gene>
    <name evidence="4" type="primary">LOC107016730</name>
</gene>
<evidence type="ECO:0000256" key="1">
    <source>
        <dbReference type="SAM" id="MobiDB-lite"/>
    </source>
</evidence>
<evidence type="ECO:0000259" key="2">
    <source>
        <dbReference type="Pfam" id="PF03732"/>
    </source>
</evidence>
<feature type="domain" description="Retrotransposon gag" evidence="2">
    <location>
        <begin position="13"/>
        <end position="98"/>
    </location>
</feature>
<protein>
    <submittedName>
        <fullName evidence="4">Uncharacterized protein LOC107016730</fullName>
    </submittedName>
</protein>
<dbReference type="GeneID" id="107016730"/>
<feature type="compositionally biased region" description="Polar residues" evidence="1">
    <location>
        <begin position="137"/>
        <end position="152"/>
    </location>
</feature>
<reference evidence="3" key="1">
    <citation type="journal article" date="2014" name="Nat. Genet.">
        <title>The genome of the stress-tolerant wild tomato species Solanum pennellii.</title>
        <authorList>
            <person name="Bolger A."/>
            <person name="Scossa F."/>
            <person name="Bolger M.E."/>
            <person name="Lanz C."/>
            <person name="Maumus F."/>
            <person name="Tohge T."/>
            <person name="Quesneville H."/>
            <person name="Alseekh S."/>
            <person name="Sorensen I."/>
            <person name="Lichtenstein G."/>
            <person name="Fich E.A."/>
            <person name="Conte M."/>
            <person name="Keller H."/>
            <person name="Schneeberger K."/>
            <person name="Schwacke R."/>
            <person name="Ofner I."/>
            <person name="Vrebalov J."/>
            <person name="Xu Y."/>
            <person name="Osorio S."/>
            <person name="Aflitos S.A."/>
            <person name="Schijlen E."/>
            <person name="Jimenez-Gomez J.M."/>
            <person name="Ryngajllo M."/>
            <person name="Kimura S."/>
            <person name="Kumar R."/>
            <person name="Koenig D."/>
            <person name="Headland L.R."/>
            <person name="Maloof J.N."/>
            <person name="Sinha N."/>
            <person name="van Ham R.C."/>
            <person name="Lankhorst R.K."/>
            <person name="Mao L."/>
            <person name="Vogel A."/>
            <person name="Arsova B."/>
            <person name="Panstruga R."/>
            <person name="Fei Z."/>
            <person name="Rose J.K."/>
            <person name="Zamir D."/>
            <person name="Carrari F."/>
            <person name="Giovannoni J.J."/>
            <person name="Weigel D."/>
            <person name="Usadel B."/>
            <person name="Fernie A.R."/>
        </authorList>
    </citation>
    <scope>NUCLEOTIDE SEQUENCE [LARGE SCALE GENOMIC DNA]</scope>
    <source>
        <strain evidence="3">cv. LA0716</strain>
    </source>
</reference>